<protein>
    <submittedName>
        <fullName evidence="1">Uncharacterized protein</fullName>
    </submittedName>
</protein>
<dbReference type="Proteomes" id="UP000218231">
    <property type="component" value="Unassembled WGS sequence"/>
</dbReference>
<keyword evidence="2" id="KW-1185">Reference proteome</keyword>
<accession>A0A2A2JFW2</accession>
<comment type="caution">
    <text evidence="1">The sequence shown here is derived from an EMBL/GenBank/DDBJ whole genome shotgun (WGS) entry which is preliminary data.</text>
</comment>
<sequence>MIDVSSQFIKIQNFKPLAEAASTIPSMSLVPSPVNEMVHRVPCQQVSTPRNSGIISFQTSGSTYPFEFGLYYDEAGVLRWLDGGSGDVLVLGRDTRITCCQNGSISVFSMANSPGNENNGVEVVLGLTWNIMLL</sequence>
<gene>
    <name evidence="1" type="ORF">WR25_17996</name>
</gene>
<evidence type="ECO:0000313" key="2">
    <source>
        <dbReference type="Proteomes" id="UP000218231"/>
    </source>
</evidence>
<proteinExistence type="predicted"/>
<dbReference type="EMBL" id="LIAE01010459">
    <property type="protein sequence ID" value="PAV60610.1"/>
    <property type="molecule type" value="Genomic_DNA"/>
</dbReference>
<dbReference type="AlphaFoldDB" id="A0A2A2JFW2"/>
<organism evidence="1 2">
    <name type="scientific">Diploscapter pachys</name>
    <dbReference type="NCBI Taxonomy" id="2018661"/>
    <lineage>
        <taxon>Eukaryota</taxon>
        <taxon>Metazoa</taxon>
        <taxon>Ecdysozoa</taxon>
        <taxon>Nematoda</taxon>
        <taxon>Chromadorea</taxon>
        <taxon>Rhabditida</taxon>
        <taxon>Rhabditina</taxon>
        <taxon>Rhabditomorpha</taxon>
        <taxon>Rhabditoidea</taxon>
        <taxon>Rhabditidae</taxon>
        <taxon>Diploscapter</taxon>
    </lineage>
</organism>
<name>A0A2A2JFW2_9BILA</name>
<evidence type="ECO:0000313" key="1">
    <source>
        <dbReference type="EMBL" id="PAV60610.1"/>
    </source>
</evidence>
<reference evidence="1 2" key="1">
    <citation type="journal article" date="2017" name="Curr. Biol.">
        <title>Genome architecture and evolution of a unichromosomal asexual nematode.</title>
        <authorList>
            <person name="Fradin H."/>
            <person name="Zegar C."/>
            <person name="Gutwein M."/>
            <person name="Lucas J."/>
            <person name="Kovtun M."/>
            <person name="Corcoran D."/>
            <person name="Baugh L.R."/>
            <person name="Kiontke K."/>
            <person name="Gunsalus K."/>
            <person name="Fitch D.H."/>
            <person name="Piano F."/>
        </authorList>
    </citation>
    <scope>NUCLEOTIDE SEQUENCE [LARGE SCALE GENOMIC DNA]</scope>
    <source>
        <strain evidence="1">PF1309</strain>
    </source>
</reference>